<accession>A0A0E9SLS2</accession>
<reference evidence="1" key="2">
    <citation type="journal article" date="2015" name="Fish Shellfish Immunol.">
        <title>Early steps in the European eel (Anguilla anguilla)-Vibrio vulnificus interaction in the gills: Role of the RtxA13 toxin.</title>
        <authorList>
            <person name="Callol A."/>
            <person name="Pajuelo D."/>
            <person name="Ebbesson L."/>
            <person name="Teles M."/>
            <person name="MacKenzie S."/>
            <person name="Amaro C."/>
        </authorList>
    </citation>
    <scope>NUCLEOTIDE SEQUENCE</scope>
</reference>
<dbReference type="AlphaFoldDB" id="A0A0E9SLS2"/>
<evidence type="ECO:0000313" key="1">
    <source>
        <dbReference type="EMBL" id="JAH41463.1"/>
    </source>
</evidence>
<name>A0A0E9SLS2_ANGAN</name>
<protein>
    <submittedName>
        <fullName evidence="1">Uncharacterized protein</fullName>
    </submittedName>
</protein>
<proteinExistence type="predicted"/>
<dbReference type="EMBL" id="GBXM01067114">
    <property type="protein sequence ID" value="JAH41463.1"/>
    <property type="molecule type" value="Transcribed_RNA"/>
</dbReference>
<reference evidence="1" key="1">
    <citation type="submission" date="2014-11" db="EMBL/GenBank/DDBJ databases">
        <authorList>
            <person name="Amaro Gonzalez C."/>
        </authorList>
    </citation>
    <scope>NUCLEOTIDE SEQUENCE</scope>
</reference>
<organism evidence="1">
    <name type="scientific">Anguilla anguilla</name>
    <name type="common">European freshwater eel</name>
    <name type="synonym">Muraena anguilla</name>
    <dbReference type="NCBI Taxonomy" id="7936"/>
    <lineage>
        <taxon>Eukaryota</taxon>
        <taxon>Metazoa</taxon>
        <taxon>Chordata</taxon>
        <taxon>Craniata</taxon>
        <taxon>Vertebrata</taxon>
        <taxon>Euteleostomi</taxon>
        <taxon>Actinopterygii</taxon>
        <taxon>Neopterygii</taxon>
        <taxon>Teleostei</taxon>
        <taxon>Anguilliformes</taxon>
        <taxon>Anguillidae</taxon>
        <taxon>Anguilla</taxon>
    </lineage>
</organism>
<sequence>MLASPIDTLYTAYKPFVGLSCKLHNTPLKTLPFKNMTDTFIYLSYKLLGNIG</sequence>